<dbReference type="InterPro" id="IPR018201">
    <property type="entry name" value="Ketoacyl_synth_AS"/>
</dbReference>
<organism evidence="13 14">
    <name type="scientific">Lachnellula cervina</name>
    <dbReference type="NCBI Taxonomy" id="1316786"/>
    <lineage>
        <taxon>Eukaryota</taxon>
        <taxon>Fungi</taxon>
        <taxon>Dikarya</taxon>
        <taxon>Ascomycota</taxon>
        <taxon>Pezizomycotina</taxon>
        <taxon>Leotiomycetes</taxon>
        <taxon>Helotiales</taxon>
        <taxon>Lachnaceae</taxon>
        <taxon>Lachnellula</taxon>
    </lineage>
</organism>
<feature type="region of interest" description="Disordered" evidence="9">
    <location>
        <begin position="1"/>
        <end position="21"/>
    </location>
</feature>
<dbReference type="InterPro" id="IPR013154">
    <property type="entry name" value="ADH-like_N"/>
</dbReference>
<keyword evidence="14" id="KW-1185">Reference proteome</keyword>
<dbReference type="SUPFAM" id="SSF51735">
    <property type="entry name" value="NAD(P)-binding Rossmann-fold domains"/>
    <property type="match status" value="2"/>
</dbReference>
<dbReference type="SUPFAM" id="SSF52151">
    <property type="entry name" value="FabD/lysophospholipase-like"/>
    <property type="match status" value="1"/>
</dbReference>
<evidence type="ECO:0000259" key="11">
    <source>
        <dbReference type="PROSITE" id="PS52004"/>
    </source>
</evidence>
<dbReference type="Gene3D" id="3.40.50.150">
    <property type="entry name" value="Vaccinia Virus protein VP39"/>
    <property type="match status" value="1"/>
</dbReference>
<dbReference type="GO" id="GO:0004315">
    <property type="term" value="F:3-oxoacyl-[acyl-carrier-protein] synthase activity"/>
    <property type="evidence" value="ECO:0007669"/>
    <property type="project" value="InterPro"/>
</dbReference>
<reference evidence="13 14" key="1">
    <citation type="submission" date="2018-05" db="EMBL/GenBank/DDBJ databases">
        <title>Whole genome sequencing for identification of molecular markers to develop diagnostic detection tools for the regulated plant pathogen Lachnellula willkommii.</title>
        <authorList>
            <person name="Giroux E."/>
            <person name="Bilodeau G."/>
        </authorList>
    </citation>
    <scope>NUCLEOTIDE SEQUENCE [LARGE SCALE GENOMIC DNA]</scope>
    <source>
        <strain evidence="13 14">CBS 625.97</strain>
    </source>
</reference>
<keyword evidence="1" id="KW-0596">Phosphopantetheine</keyword>
<dbReference type="Pfam" id="PF23114">
    <property type="entry name" value="NAD-bd_HRPKS_sdrA"/>
    <property type="match status" value="1"/>
</dbReference>
<dbReference type="CDD" id="cd02440">
    <property type="entry name" value="AdoMet_MTases"/>
    <property type="match status" value="1"/>
</dbReference>
<evidence type="ECO:0000256" key="1">
    <source>
        <dbReference type="ARBA" id="ARBA00022450"/>
    </source>
</evidence>
<name>A0A7D8Z6Y0_9HELO</name>
<evidence type="ECO:0000256" key="6">
    <source>
        <dbReference type="ARBA" id="ARBA00023268"/>
    </source>
</evidence>
<dbReference type="SMART" id="SM00823">
    <property type="entry name" value="PKS_PP"/>
    <property type="match status" value="1"/>
</dbReference>
<evidence type="ECO:0000259" key="12">
    <source>
        <dbReference type="PROSITE" id="PS52019"/>
    </source>
</evidence>
<dbReference type="InterPro" id="IPR020807">
    <property type="entry name" value="PKS_DH"/>
</dbReference>
<dbReference type="SUPFAM" id="SSF55048">
    <property type="entry name" value="Probable ACP-binding domain of malonyl-CoA ACP transacylase"/>
    <property type="match status" value="1"/>
</dbReference>
<dbReference type="PROSITE" id="PS52019">
    <property type="entry name" value="PKS_MFAS_DH"/>
    <property type="match status" value="1"/>
</dbReference>
<dbReference type="Proteomes" id="UP000481288">
    <property type="component" value="Unassembled WGS sequence"/>
</dbReference>
<sequence>MDPAQQTHKGSTIGKDPPASTCPEGIAIVGMGCRWPGGVSNSSGLWDLLKTKGSGYQDFADKKIPFSGFYHPDAHRPGSFNTKGGHFLRDDARTLDHAFFGISPSEATTMDPTQRKLLEVVYEAFEDAGEPWSQFSGSRTGVFVGNFNLDHGITASRDVDRMLPYTTTGVSASILSNRVNFVFNLLGPSLTLDTACSSSMYALHLAVNALRNGDCDSAIVAGTNLILTPDMQLFSTKLGAMSPTSKCHTFDESANGYSRSEGFGALYLKRVSEAVRTESPIRAVIRGTAVNANGRGGGITHPSSDAQERVIRAAFHNAGNLNPALTGYFECHGTGTPVGDPLEVAAIGRVFAPGRSQGKLLIGSIKTNLGHTESASGIAGIMKAVLAIEHGLIPPTIGLVKPNPNIDFEGAKVEVVTEMTPWPVNGVRRACVNSFGYGGANAHCILDHPSSVLPDHEPKYPGADINTARCNSQFVDSIAQEYQQLNGQPDGDPPSQLDGHRGHLDGEVKEPNGQPKSELHTVKTCIIANGAATEPTELNGTQFPTSGHDTGPKREQHIAQPSGLVPHNYAPLANGTNKFDAGKDIGLYTMRPKDNIDRYHEICGTKIRITRSSCASSRALVVIPFSSHTENSLHANIAAMALGASKYNVADLVYTLSDRRSRFFQRGFAIANSRNVAEALNPNTMYFGKSPSAQTQRVGFVFTGQGAQWPGMGAELFSQFAVFKSTIQYMDAILAKLSVRPAWTIENTLLASAAVSRIQEPEFSQTICTALQIALVNLLRSWNIQPVATVGHSSGEIAAAYSAGAHTAAESIILAFLRGQVVKDNKQIGCMLAVGLSAEAVLPFIRLYEAKVQIAAVNSPDAVTLSGDRAAILAILERLKEATIFTKLLDTGNQAYHSYHMAALGAHYEHLAHKCLEEISEAVVQEPKLPDAIHWQSSVEPSRVASSFRLGPAYWRRNLESCVLFSQAIETLAADERANVDLYIELGPHPALKSSLRQIYARLSQGTGLSSPPFLPSLARNEDSLRSMLVLSGHLFVHNTSVNLVATNATDRFSSNRLDLVRGTFCRDLPSYQYDYGPILYHENRFSRDLRLRTHLRHDILGARQPGGVHNRPSWRNVLRLKDVPWLDDHKLLPNVVFPAAGYIAMVIEALTQIHSPSNHESNVDGISLRDVSLKSMLQVPNDDLGVETILSMHSIALTTSPKSSTWFQFSISSALPNQDTWTEHCSGLISVGTRQQKVQPLVTLCSAQHGVDSEPWYKRFAEHGLGYGPTFRGLSNIQAHRGENLASADLALNPTAASDDQAGARYMIHPAALDTCLQLALIACHAGQVESFRNAYVPTSIGSMNIWATGASVEKHTVGHGVATGELRGLRGAHGNIQLFSTSGNCLLDLHELRCVLYSGPRELQSVVTLHRNPYFRMSWKPDIDSLGNEQARELFPPVMTLDIISPLFEQFERLATYIIVQFSSNQEGKEPFIAPENLRGFLAWIDRNVNAARAGKLFAGLKALSETPKRRTQVIDDLVNSLSDIIEVKLMKRIYDNLPAMLLGTTSSLQVALKDNLLTEVYKNGIVHTSAYPRLTQILDLIAHKTPRMQVLEIGAGTGASTRDAMQVLMGRYYTKRYKTYTFTDVTTGFLSPAQEEFSDCKGMVYKKLDIGADPYEQGFEQIYDLVLATQCLHATPNIAQTISNVRKLLNPGKRLVMLECTRVPTFLGLVFGTFPDYWNGVADGRVDSPFLNREQWNHVLSTNGFSGLDIVLDDLPEPLSLVSTIMSTAIEPVITPLVVQPTAISLVHIIYRGEKPIFADTIAGALQETGLGSLFVSLEDARLLDNPRTISLIDLDESPLQCPTEIEFQSLKALILRASSLLWVSAGGLINASRPSAALILGLMTTIAVEKPNVKWSTVDISPEYEHKDCTIARTIVSKELSLQDDNHTTRQDTQFVMDKGCLHVSRMVSDANLNRDFRMREGLDNTTESQSLASQGPLQLGFEQPGVLDSLYFTTNNQFLTPLPTDHVEIKTKAIGLNMRDIAVVTGRYDENSFSLDCSGEISRVGSSVTSFQPGDRVWGFAPSNFGSCIRAPAYHLQKMSPSDSFATMATIPVSYLTAIYALLHIARLSKEDSVLIQSAAGGLGMAALEVARHVGAEIYVTVGTPEKRQFIMKRYDIDASHIISSGGVSAVASIMERTGGRGVDVILCSAATKQMHETWRCIAPLGRFVQIGPTDVHGDGNFSMEVFRRNATFSSFDIELLFRQKPHLGEKLLIELSEMFASGSIRQPDLVQEFDVADLELAISQFMNHLKGKLIHSLYVVKDPNSIQIKPSPPRASFDPQATYILVGCLGGLGRNLSFWLAERGARHLTYLSRSGAADIEARSMIADLNASGVETLIIKGDVSIKADVENAVACASSARVIKGVINAAMVLEDISFSDLHLPQYQNVLASKVQGSINLHSATIPLPLSFFLMTSSIVSVVGSATQTAYAAASSFQDYFARWRASQGLPAQAFAFGLIAGSGAFTAKPGLDRTSARNGLYLTSESEFLALIEACFVPRATADEERSSDKLMDANLIVGFEPREFAGMYAAGQISDFHWPADPRVGGLMQCIEDLALLQPSSELKEEAPSLLAMESPEEMRLVATKIVIERLSKLLFIAADEIDPEMGVSDYGMDSMIAAELRNWLWRMFQLDISFLELLDPHTKIGHLSERIVESRSAV</sequence>
<feature type="region of interest" description="C-terminal hotdog fold" evidence="8">
    <location>
        <begin position="1247"/>
        <end position="1405"/>
    </location>
</feature>
<dbReference type="SMART" id="SM00825">
    <property type="entry name" value="PKS_KS"/>
    <property type="match status" value="1"/>
</dbReference>
<dbReference type="SUPFAM" id="SSF47336">
    <property type="entry name" value="ACP-like"/>
    <property type="match status" value="1"/>
</dbReference>
<dbReference type="Pfam" id="PF16197">
    <property type="entry name" value="KAsynt_C_assoc"/>
    <property type="match status" value="1"/>
</dbReference>
<dbReference type="CDD" id="cd05195">
    <property type="entry name" value="enoyl_red"/>
    <property type="match status" value="1"/>
</dbReference>
<dbReference type="InterPro" id="IPR036291">
    <property type="entry name" value="NAD(P)-bd_dom_sf"/>
</dbReference>
<dbReference type="Pfam" id="PF23297">
    <property type="entry name" value="ACP_SdgA_C"/>
    <property type="match status" value="1"/>
</dbReference>
<feature type="region of interest" description="N-terminal hotdog fold" evidence="8">
    <location>
        <begin position="1098"/>
        <end position="1237"/>
    </location>
</feature>
<evidence type="ECO:0000256" key="9">
    <source>
        <dbReference type="SAM" id="MobiDB-lite"/>
    </source>
</evidence>
<dbReference type="InterPro" id="IPR049552">
    <property type="entry name" value="PKS_DH_N"/>
</dbReference>
<dbReference type="SUPFAM" id="SSF50129">
    <property type="entry name" value="GroES-like"/>
    <property type="match status" value="1"/>
</dbReference>
<dbReference type="InterPro" id="IPR056501">
    <property type="entry name" value="NAD-bd_HRPKS_sdrA"/>
</dbReference>
<dbReference type="InterPro" id="IPR020843">
    <property type="entry name" value="ER"/>
</dbReference>
<feature type="active site" description="Proton donor; for dehydratase activity" evidence="8">
    <location>
        <position position="1315"/>
    </location>
</feature>
<dbReference type="GO" id="GO:0006633">
    <property type="term" value="P:fatty acid biosynthetic process"/>
    <property type="evidence" value="ECO:0007669"/>
    <property type="project" value="InterPro"/>
</dbReference>
<dbReference type="Gene3D" id="3.40.50.720">
    <property type="entry name" value="NAD(P)-binding Rossmann-like Domain"/>
    <property type="match status" value="1"/>
</dbReference>
<dbReference type="EMBL" id="QGMG01000316">
    <property type="protein sequence ID" value="TVY54671.1"/>
    <property type="molecule type" value="Genomic_DNA"/>
</dbReference>
<dbReference type="Gene3D" id="3.10.129.110">
    <property type="entry name" value="Polyketide synthase dehydratase"/>
    <property type="match status" value="1"/>
</dbReference>
<dbReference type="InterPro" id="IPR009081">
    <property type="entry name" value="PP-bd_ACP"/>
</dbReference>
<comment type="caution">
    <text evidence="13">The sequence shown here is derived from an EMBL/GenBank/DDBJ whole genome shotgun (WGS) entry which is preliminary data.</text>
</comment>
<feature type="compositionally biased region" description="Basic and acidic residues" evidence="9">
    <location>
        <begin position="498"/>
        <end position="510"/>
    </location>
</feature>
<dbReference type="InterPro" id="IPR032821">
    <property type="entry name" value="PKS_assoc"/>
</dbReference>
<dbReference type="InterPro" id="IPR050091">
    <property type="entry name" value="PKS_NRPS_Biosynth_Enz"/>
</dbReference>
<dbReference type="SMART" id="SM00826">
    <property type="entry name" value="PKS_DH"/>
    <property type="match status" value="1"/>
</dbReference>
<evidence type="ECO:0000313" key="14">
    <source>
        <dbReference type="Proteomes" id="UP000481288"/>
    </source>
</evidence>
<dbReference type="PROSITE" id="PS00012">
    <property type="entry name" value="PHOSPHOPANTETHEINE"/>
    <property type="match status" value="1"/>
</dbReference>
<feature type="compositionally biased region" description="Polar residues" evidence="9">
    <location>
        <begin position="1"/>
        <end position="10"/>
    </location>
</feature>
<dbReference type="SMART" id="SM00822">
    <property type="entry name" value="PKS_KR"/>
    <property type="match status" value="1"/>
</dbReference>
<keyword evidence="4" id="KW-0521">NADP</keyword>
<dbReference type="GO" id="GO:0032259">
    <property type="term" value="P:methylation"/>
    <property type="evidence" value="ECO:0007669"/>
    <property type="project" value="UniProtKB-KW"/>
</dbReference>
<feature type="domain" description="Carrier" evidence="10">
    <location>
        <begin position="2623"/>
        <end position="2701"/>
    </location>
</feature>
<dbReference type="SUPFAM" id="SSF53901">
    <property type="entry name" value="Thiolase-like"/>
    <property type="match status" value="1"/>
</dbReference>
<dbReference type="InterPro" id="IPR049551">
    <property type="entry name" value="PKS_DH_C"/>
</dbReference>
<evidence type="ECO:0000313" key="13">
    <source>
        <dbReference type="EMBL" id="TVY54671.1"/>
    </source>
</evidence>
<evidence type="ECO:0000256" key="3">
    <source>
        <dbReference type="ARBA" id="ARBA00022679"/>
    </source>
</evidence>
<evidence type="ECO:0000256" key="2">
    <source>
        <dbReference type="ARBA" id="ARBA00022553"/>
    </source>
</evidence>
<dbReference type="InterPro" id="IPR057326">
    <property type="entry name" value="KR_dom"/>
</dbReference>
<dbReference type="Gene3D" id="3.90.180.10">
    <property type="entry name" value="Medium-chain alcohol dehydrogenases, catalytic domain"/>
    <property type="match status" value="1"/>
</dbReference>
<dbReference type="InterPro" id="IPR014031">
    <property type="entry name" value="Ketoacyl_synth_C"/>
</dbReference>
<dbReference type="InterPro" id="IPR011032">
    <property type="entry name" value="GroES-like_sf"/>
</dbReference>
<dbReference type="InterPro" id="IPR016035">
    <property type="entry name" value="Acyl_Trfase/lysoPLipase"/>
</dbReference>
<dbReference type="GO" id="GO:0030639">
    <property type="term" value="P:polyketide biosynthetic process"/>
    <property type="evidence" value="ECO:0007669"/>
    <property type="project" value="UniProtKB-ARBA"/>
</dbReference>
<evidence type="ECO:0000256" key="8">
    <source>
        <dbReference type="PROSITE-ProRule" id="PRU01363"/>
    </source>
</evidence>
<feature type="domain" description="Ketosynthase family 3 (KS3)" evidence="11">
    <location>
        <begin position="23"/>
        <end position="448"/>
    </location>
</feature>
<dbReference type="Gene3D" id="3.40.366.10">
    <property type="entry name" value="Malonyl-Coenzyme A Acyl Carrier Protein, domain 2"/>
    <property type="match status" value="1"/>
</dbReference>
<dbReference type="Pfam" id="PF02801">
    <property type="entry name" value="Ketoacyl-synt_C"/>
    <property type="match status" value="1"/>
</dbReference>
<dbReference type="GO" id="GO:0016491">
    <property type="term" value="F:oxidoreductase activity"/>
    <property type="evidence" value="ECO:0007669"/>
    <property type="project" value="UniProtKB-KW"/>
</dbReference>
<dbReference type="InterPro" id="IPR001227">
    <property type="entry name" value="Ac_transferase_dom_sf"/>
</dbReference>
<evidence type="ECO:0000256" key="7">
    <source>
        <dbReference type="ARBA" id="ARBA00023315"/>
    </source>
</evidence>
<dbReference type="GO" id="GO:0008168">
    <property type="term" value="F:methyltransferase activity"/>
    <property type="evidence" value="ECO:0007669"/>
    <property type="project" value="UniProtKB-KW"/>
</dbReference>
<dbReference type="InterPro" id="IPR049900">
    <property type="entry name" value="PKS_mFAS_DH"/>
</dbReference>
<dbReference type="Gene3D" id="3.40.47.10">
    <property type="match status" value="1"/>
</dbReference>
<dbReference type="InterPro" id="IPR013149">
    <property type="entry name" value="ADH-like_C"/>
</dbReference>
<dbReference type="InterPro" id="IPR016039">
    <property type="entry name" value="Thiolase-like"/>
</dbReference>
<dbReference type="Pfam" id="PF08659">
    <property type="entry name" value="KR"/>
    <property type="match status" value="1"/>
</dbReference>
<dbReference type="SMART" id="SM00829">
    <property type="entry name" value="PKS_ER"/>
    <property type="match status" value="1"/>
</dbReference>
<dbReference type="InterPro" id="IPR013217">
    <property type="entry name" value="Methyltransf_12"/>
</dbReference>
<dbReference type="GO" id="GO:0004312">
    <property type="term" value="F:fatty acid synthase activity"/>
    <property type="evidence" value="ECO:0007669"/>
    <property type="project" value="TreeGrafter"/>
</dbReference>
<dbReference type="SUPFAM" id="SSF53335">
    <property type="entry name" value="S-adenosyl-L-methionine-dependent methyltransferases"/>
    <property type="match status" value="1"/>
</dbReference>
<dbReference type="PANTHER" id="PTHR43775:SF50">
    <property type="entry name" value="HIGHLY REDUCING POLYKETIDE SYNTHASE SRDA"/>
    <property type="match status" value="1"/>
</dbReference>
<feature type="domain" description="PKS/mFAS DH" evidence="12">
    <location>
        <begin position="1098"/>
        <end position="1405"/>
    </location>
</feature>
<keyword evidence="2" id="KW-0597">Phosphoprotein</keyword>
<dbReference type="SMART" id="SM00827">
    <property type="entry name" value="PKS_AT"/>
    <property type="match status" value="1"/>
</dbReference>
<feature type="active site" description="Proton acceptor; for dehydratase activity" evidence="8">
    <location>
        <position position="1130"/>
    </location>
</feature>
<feature type="region of interest" description="Disordered" evidence="9">
    <location>
        <begin position="484"/>
        <end position="518"/>
    </location>
</feature>
<accession>A0A7D8Z6Y0</accession>
<dbReference type="InterPro" id="IPR013968">
    <property type="entry name" value="PKS_KR"/>
</dbReference>
<dbReference type="PROSITE" id="PS00606">
    <property type="entry name" value="KS3_1"/>
    <property type="match status" value="1"/>
</dbReference>
<gene>
    <name evidence="13" type="primary">sol1_2</name>
    <name evidence="13" type="ORF">LCER1_G003643</name>
</gene>
<dbReference type="PROSITE" id="PS50075">
    <property type="entry name" value="CARRIER"/>
    <property type="match status" value="1"/>
</dbReference>
<keyword evidence="7" id="KW-0012">Acyltransferase</keyword>
<evidence type="ECO:0000256" key="4">
    <source>
        <dbReference type="ARBA" id="ARBA00022857"/>
    </source>
</evidence>
<dbReference type="InterPro" id="IPR029063">
    <property type="entry name" value="SAM-dependent_MTases_sf"/>
</dbReference>
<dbReference type="InterPro" id="IPR006162">
    <property type="entry name" value="Ppantetheine_attach_site"/>
</dbReference>
<dbReference type="Pfam" id="PF00109">
    <property type="entry name" value="ketoacyl-synt"/>
    <property type="match status" value="1"/>
</dbReference>
<dbReference type="InterPro" id="IPR014043">
    <property type="entry name" value="Acyl_transferase_dom"/>
</dbReference>
<dbReference type="InterPro" id="IPR016036">
    <property type="entry name" value="Malonyl_transacylase_ACP-bd"/>
</dbReference>
<evidence type="ECO:0000259" key="10">
    <source>
        <dbReference type="PROSITE" id="PS50075"/>
    </source>
</evidence>
<keyword evidence="5" id="KW-0560">Oxidoreductase</keyword>
<dbReference type="CDD" id="cd00833">
    <property type="entry name" value="PKS"/>
    <property type="match status" value="1"/>
</dbReference>
<dbReference type="InterPro" id="IPR036736">
    <property type="entry name" value="ACP-like_sf"/>
</dbReference>
<dbReference type="GO" id="GO:0031177">
    <property type="term" value="F:phosphopantetheine binding"/>
    <property type="evidence" value="ECO:0007669"/>
    <property type="project" value="InterPro"/>
</dbReference>
<dbReference type="Pfam" id="PF21089">
    <property type="entry name" value="PKS_DH_N"/>
    <property type="match status" value="1"/>
</dbReference>
<dbReference type="Pfam" id="PF00107">
    <property type="entry name" value="ADH_zinc_N"/>
    <property type="match status" value="1"/>
</dbReference>
<dbReference type="Pfam" id="PF08240">
    <property type="entry name" value="ADH_N"/>
    <property type="match status" value="1"/>
</dbReference>
<dbReference type="Gene3D" id="3.30.70.3290">
    <property type="match status" value="1"/>
</dbReference>
<dbReference type="PROSITE" id="PS52004">
    <property type="entry name" value="KS3_2"/>
    <property type="match status" value="1"/>
</dbReference>
<dbReference type="PANTHER" id="PTHR43775">
    <property type="entry name" value="FATTY ACID SYNTHASE"/>
    <property type="match status" value="1"/>
</dbReference>
<dbReference type="InterPro" id="IPR020806">
    <property type="entry name" value="PKS_PP-bd"/>
</dbReference>
<dbReference type="InterPro" id="IPR020841">
    <property type="entry name" value="PKS_Beta-ketoAc_synthase_dom"/>
</dbReference>
<dbReference type="InterPro" id="IPR042104">
    <property type="entry name" value="PKS_dehydratase_sf"/>
</dbReference>
<dbReference type="InterPro" id="IPR014030">
    <property type="entry name" value="Ketoacyl_synth_N"/>
</dbReference>
<proteinExistence type="predicted"/>
<dbReference type="Gene3D" id="1.10.1200.10">
    <property type="entry name" value="ACP-like"/>
    <property type="match status" value="1"/>
</dbReference>
<keyword evidence="3" id="KW-0808">Transferase</keyword>
<protein>
    <submittedName>
        <fullName evidence="13">Prosolanapyrone synthase</fullName>
    </submittedName>
</protein>
<evidence type="ECO:0000256" key="5">
    <source>
        <dbReference type="ARBA" id="ARBA00023002"/>
    </source>
</evidence>
<dbReference type="OrthoDB" id="329835at2759"/>
<dbReference type="Pfam" id="PF08242">
    <property type="entry name" value="Methyltransf_12"/>
    <property type="match status" value="1"/>
</dbReference>
<dbReference type="Pfam" id="PF14765">
    <property type="entry name" value="PS-DH"/>
    <property type="match status" value="1"/>
</dbReference>
<keyword evidence="6" id="KW-0511">Multifunctional enzyme</keyword>
<dbReference type="Pfam" id="PF00698">
    <property type="entry name" value="Acyl_transf_1"/>
    <property type="match status" value="1"/>
</dbReference>